<dbReference type="Gene3D" id="3.30.420.260">
    <property type="match status" value="1"/>
</dbReference>
<dbReference type="RefSeq" id="WP_119985026.1">
    <property type="nucleotide sequence ID" value="NZ_CP032489.1"/>
</dbReference>
<dbReference type="Gene3D" id="3.30.420.250">
    <property type="match status" value="1"/>
</dbReference>
<dbReference type="KEGG" id="ark:D6B99_03225"/>
<gene>
    <name evidence="1" type="ORF">D6B99_03225</name>
</gene>
<sequence>MTQRTFEISHEPAPLFRLVVEVGEKHIALITQNEENIPGKNFEYFNFTEEENFEKVLKEIKEQSFLFNKEYQQVKIVWSNAFAQCVPTAVSSEEIINAVHQSLENGLGETRTFVDRNDTITLPYLANKAQYNTLQIYFPKATYTHKYLEIINRFVHFSSSEKLDVLAIFYQGYFIICVKQNKELQFINALEFSSGTDVVYHILNAAKQLNIDITSTRVILSGLIDGDSSLFKEIYKYIPIIDVDTAGNAPFLNSEFSEYPSHYFVPFFKYV</sequence>
<proteinExistence type="predicted"/>
<evidence type="ECO:0000313" key="2">
    <source>
        <dbReference type="Proteomes" id="UP000266118"/>
    </source>
</evidence>
<accession>A0A386HLT1</accession>
<dbReference type="CDD" id="cd24013">
    <property type="entry name" value="ASKHA_ATPase_BT3980-like"/>
    <property type="match status" value="1"/>
</dbReference>
<dbReference type="Pfam" id="PF12864">
    <property type="entry name" value="DUF3822"/>
    <property type="match status" value="1"/>
</dbReference>
<dbReference type="InterPro" id="IPR024213">
    <property type="entry name" value="DUF3822"/>
</dbReference>
<dbReference type="AlphaFoldDB" id="A0A386HLT1"/>
<name>A0A386HLT1_9BACT</name>
<evidence type="ECO:0000313" key="1">
    <source>
        <dbReference type="EMBL" id="AYD46713.1"/>
    </source>
</evidence>
<reference evidence="1 2" key="1">
    <citation type="submission" date="2018-09" db="EMBL/GenBank/DDBJ databases">
        <title>Arachidicoccus sp. nov., a bacterium isolated from soil.</title>
        <authorList>
            <person name="Weon H.-Y."/>
            <person name="Kwon S.-W."/>
            <person name="Lee S.A."/>
        </authorList>
    </citation>
    <scope>NUCLEOTIDE SEQUENCE [LARGE SCALE GENOMIC DNA]</scope>
    <source>
        <strain evidence="1 2">KIS59-12</strain>
    </source>
</reference>
<dbReference type="EMBL" id="CP032489">
    <property type="protein sequence ID" value="AYD46713.1"/>
    <property type="molecule type" value="Genomic_DNA"/>
</dbReference>
<dbReference type="Proteomes" id="UP000266118">
    <property type="component" value="Chromosome"/>
</dbReference>
<protein>
    <submittedName>
        <fullName evidence="1">DUF3822 family protein</fullName>
    </submittedName>
</protein>
<organism evidence="1 2">
    <name type="scientific">Arachidicoccus soli</name>
    <dbReference type="NCBI Taxonomy" id="2341117"/>
    <lineage>
        <taxon>Bacteria</taxon>
        <taxon>Pseudomonadati</taxon>
        <taxon>Bacteroidota</taxon>
        <taxon>Chitinophagia</taxon>
        <taxon>Chitinophagales</taxon>
        <taxon>Chitinophagaceae</taxon>
        <taxon>Arachidicoccus</taxon>
    </lineage>
</organism>
<dbReference type="OrthoDB" id="658622at2"/>
<keyword evidence="2" id="KW-1185">Reference proteome</keyword>